<evidence type="ECO:0000256" key="1">
    <source>
        <dbReference type="ARBA" id="ARBA00022679"/>
    </source>
</evidence>
<dbReference type="PANTHER" id="PTHR42995:SF5">
    <property type="entry name" value="ACETYL-COENZYME A CARBOXYLASE CARBOXYL TRANSFERASE SUBUNIT BETA, CHLOROPLASTIC"/>
    <property type="match status" value="1"/>
</dbReference>
<protein>
    <recommendedName>
        <fullName evidence="4">Acetyl-coenzyme A carboxylase carboxyl transferase subunit beta</fullName>
        <shortName evidence="4">ACCase subunit beta</shortName>
        <shortName evidence="4">Acetyl-CoA carboxylase carboxyltransferase subunit beta</shortName>
        <ecNumber evidence="4">2.1.3.15</ecNumber>
    </recommendedName>
</protein>
<keyword evidence="4" id="KW-0444">Lipid biosynthesis</keyword>
<comment type="caution">
    <text evidence="4">Lacks conserved residue(s) required for the propagation of feature annotation.</text>
</comment>
<keyword evidence="3 4" id="KW-0275">Fatty acid biosynthesis</keyword>
<evidence type="ECO:0000256" key="3">
    <source>
        <dbReference type="ARBA" id="ARBA00023160"/>
    </source>
</evidence>
<reference evidence="7" key="2">
    <citation type="submission" date="2023-01" db="EMBL/GenBank/DDBJ databases">
        <authorList>
            <person name="Sun Q."/>
            <person name="Evtushenko L."/>
        </authorList>
    </citation>
    <scope>NUCLEOTIDE SEQUENCE</scope>
    <source>
        <strain evidence="7">VKM B-2484</strain>
    </source>
</reference>
<keyword evidence="4" id="KW-0443">Lipid metabolism</keyword>
<dbReference type="NCBIfam" id="TIGR00515">
    <property type="entry name" value="accD"/>
    <property type="match status" value="1"/>
</dbReference>
<dbReference type="PANTHER" id="PTHR42995">
    <property type="entry name" value="ACETYL-COENZYME A CARBOXYLASE CARBOXYL TRANSFERASE SUBUNIT BETA, CHLOROPLASTIC"/>
    <property type="match status" value="1"/>
</dbReference>
<dbReference type="EC" id="2.1.3.15" evidence="4"/>
<evidence type="ECO:0000256" key="5">
    <source>
        <dbReference type="SAM" id="MobiDB-lite"/>
    </source>
</evidence>
<evidence type="ECO:0000256" key="2">
    <source>
        <dbReference type="ARBA" id="ARBA00022832"/>
    </source>
</evidence>
<comment type="catalytic activity">
    <reaction evidence="4">
        <text>N(6)-carboxybiotinyl-L-lysyl-[protein] + acetyl-CoA = N(6)-biotinyl-L-lysyl-[protein] + malonyl-CoA</text>
        <dbReference type="Rhea" id="RHEA:54728"/>
        <dbReference type="Rhea" id="RHEA-COMP:10505"/>
        <dbReference type="Rhea" id="RHEA-COMP:10506"/>
        <dbReference type="ChEBI" id="CHEBI:57288"/>
        <dbReference type="ChEBI" id="CHEBI:57384"/>
        <dbReference type="ChEBI" id="CHEBI:83144"/>
        <dbReference type="ChEBI" id="CHEBI:83145"/>
        <dbReference type="EC" id="2.1.3.15"/>
    </reaction>
</comment>
<keyword evidence="2 4" id="KW-0276">Fatty acid metabolism</keyword>
<feature type="domain" description="CoA carboxyltransferase N-terminal" evidence="6">
    <location>
        <begin position="24"/>
        <end position="293"/>
    </location>
</feature>
<organism evidence="7 8">
    <name type="scientific">Ancylobacter dichloromethanicus</name>
    <dbReference type="NCBI Taxonomy" id="518825"/>
    <lineage>
        <taxon>Bacteria</taxon>
        <taxon>Pseudomonadati</taxon>
        <taxon>Pseudomonadota</taxon>
        <taxon>Alphaproteobacteria</taxon>
        <taxon>Hyphomicrobiales</taxon>
        <taxon>Xanthobacteraceae</taxon>
        <taxon>Ancylobacter</taxon>
    </lineage>
</organism>
<evidence type="ECO:0000313" key="8">
    <source>
        <dbReference type="Proteomes" id="UP001143370"/>
    </source>
</evidence>
<gene>
    <name evidence="4 7" type="primary">accD</name>
    <name evidence="7" type="ORF">GCM10017643_20140</name>
</gene>
<feature type="region of interest" description="Disordered" evidence="5">
    <location>
        <begin position="288"/>
        <end position="345"/>
    </location>
</feature>
<feature type="compositionally biased region" description="Low complexity" evidence="5">
    <location>
        <begin position="300"/>
        <end position="312"/>
    </location>
</feature>
<keyword evidence="8" id="KW-1185">Reference proteome</keyword>
<comment type="caution">
    <text evidence="7">The sequence shown here is derived from an EMBL/GenBank/DDBJ whole genome shotgun (WGS) entry which is preliminary data.</text>
</comment>
<dbReference type="GO" id="GO:2001295">
    <property type="term" value="P:malonyl-CoA biosynthetic process"/>
    <property type="evidence" value="ECO:0007669"/>
    <property type="project" value="UniProtKB-UniRule"/>
</dbReference>
<dbReference type="GO" id="GO:0009329">
    <property type="term" value="C:acetate CoA-transferase complex"/>
    <property type="evidence" value="ECO:0007669"/>
    <property type="project" value="TreeGrafter"/>
</dbReference>
<keyword evidence="4" id="KW-0547">Nucleotide-binding</keyword>
<comment type="similarity">
    <text evidence="4">Belongs to the AccD/PCCB family.</text>
</comment>
<keyword evidence="1 4" id="KW-0808">Transferase</keyword>
<dbReference type="InterPro" id="IPR034733">
    <property type="entry name" value="AcCoA_carboxyl_beta"/>
</dbReference>
<dbReference type="SUPFAM" id="SSF52096">
    <property type="entry name" value="ClpP/crotonase"/>
    <property type="match status" value="1"/>
</dbReference>
<dbReference type="GO" id="GO:0006633">
    <property type="term" value="P:fatty acid biosynthetic process"/>
    <property type="evidence" value="ECO:0007669"/>
    <property type="project" value="UniProtKB-KW"/>
</dbReference>
<comment type="function">
    <text evidence="4">Component of the acetyl coenzyme A carboxylase (ACC) complex. Biotin carboxylase (BC) catalyzes the carboxylation of biotin on its carrier protein (BCCP) and then the CO(2) group is transferred by the transcarboxylase to acetyl-CoA to form malonyl-CoA.</text>
</comment>
<keyword evidence="4" id="KW-0067">ATP-binding</keyword>
<dbReference type="Proteomes" id="UP001143370">
    <property type="component" value="Unassembled WGS sequence"/>
</dbReference>
<dbReference type="Pfam" id="PF01039">
    <property type="entry name" value="Carboxyl_trans"/>
    <property type="match status" value="1"/>
</dbReference>
<keyword evidence="4" id="KW-0963">Cytoplasm</keyword>
<dbReference type="RefSeq" id="WP_213369175.1">
    <property type="nucleotide sequence ID" value="NZ_BSFJ01000008.1"/>
</dbReference>
<dbReference type="PRINTS" id="PR01070">
    <property type="entry name" value="ACCCTRFRASEB"/>
</dbReference>
<dbReference type="InterPro" id="IPR000438">
    <property type="entry name" value="Acetyl_CoA_COase_Trfase_b_su"/>
</dbReference>
<dbReference type="EMBL" id="BSFJ01000008">
    <property type="protein sequence ID" value="GLK71898.1"/>
    <property type="molecule type" value="Genomic_DNA"/>
</dbReference>
<dbReference type="HAMAP" id="MF_01395">
    <property type="entry name" value="AcetylCoA_CT_beta"/>
    <property type="match status" value="1"/>
</dbReference>
<dbReference type="InterPro" id="IPR011762">
    <property type="entry name" value="COA_CT_N"/>
</dbReference>
<evidence type="ECO:0000259" key="6">
    <source>
        <dbReference type="PROSITE" id="PS50980"/>
    </source>
</evidence>
<name>A0A9W6J8X8_9HYPH</name>
<accession>A0A9W6J8X8</accession>
<comment type="pathway">
    <text evidence="4">Lipid metabolism; malonyl-CoA biosynthesis; malonyl-CoA from acetyl-CoA: step 1/1.</text>
</comment>
<evidence type="ECO:0000313" key="7">
    <source>
        <dbReference type="EMBL" id="GLK71898.1"/>
    </source>
</evidence>
<dbReference type="GO" id="GO:0003989">
    <property type="term" value="F:acetyl-CoA carboxylase activity"/>
    <property type="evidence" value="ECO:0007669"/>
    <property type="project" value="InterPro"/>
</dbReference>
<proteinExistence type="inferred from homology"/>
<comment type="subunit">
    <text evidence="4">Acetyl-CoA carboxylase is a heterohexamer composed of biotin carboxyl carrier protein (AccB), biotin carboxylase (AccC) and two subunits each of ACCase subunit alpha (AccA) and ACCase subunit beta (AccD).</text>
</comment>
<dbReference type="GO" id="GO:0016743">
    <property type="term" value="F:carboxyl- or carbamoyltransferase activity"/>
    <property type="evidence" value="ECO:0007669"/>
    <property type="project" value="UniProtKB-UniRule"/>
</dbReference>
<sequence length="345" mass="37085">MNWISNVVPKLSSFLNRREVPENLWVKCPETGQMVFHKDLEANLHVVPGSGFHMRMDPATRLRSVFDGGKWYDIALPAVAIDPLKFRDEKRYVDRLKDARTKTGAQDAVKVGYGKLEGLPVTVAVQDFGFMGGSLGMAAGEAIVTGLETAASRGTPFIMFASSGGARMQEGILSLMQMPRTTCAIQELREARLPYIVVLTNPTTGGVTASYAMLGDIQIAEPGALIGFAGPRVIEQTIREKLPEGFQRAEYLRDHGMIDLVVHRHDMRATLARLCRLLMRAPAPAVTEVKNAPAKDAPARDATGTDTAGTDAAARETPANEAPARPADDKTNGAPALPAAAPPSA</sequence>
<dbReference type="Gene3D" id="3.90.226.10">
    <property type="entry name" value="2-enoyl-CoA Hydratase, Chain A, domain 1"/>
    <property type="match status" value="1"/>
</dbReference>
<dbReference type="AlphaFoldDB" id="A0A9W6J8X8"/>
<dbReference type="PROSITE" id="PS50980">
    <property type="entry name" value="COA_CT_NTER"/>
    <property type="match status" value="1"/>
</dbReference>
<comment type="subcellular location">
    <subcellularLocation>
        <location evidence="4">Cytoplasm</location>
    </subcellularLocation>
</comment>
<dbReference type="GO" id="GO:0005524">
    <property type="term" value="F:ATP binding"/>
    <property type="evidence" value="ECO:0007669"/>
    <property type="project" value="UniProtKB-KW"/>
</dbReference>
<evidence type="ECO:0000256" key="4">
    <source>
        <dbReference type="HAMAP-Rule" id="MF_01395"/>
    </source>
</evidence>
<dbReference type="InterPro" id="IPR029045">
    <property type="entry name" value="ClpP/crotonase-like_dom_sf"/>
</dbReference>
<reference evidence="7" key="1">
    <citation type="journal article" date="2014" name="Int. J. Syst. Evol. Microbiol.">
        <title>Complete genome sequence of Corynebacterium casei LMG S-19264T (=DSM 44701T), isolated from a smear-ripened cheese.</title>
        <authorList>
            <consortium name="US DOE Joint Genome Institute (JGI-PGF)"/>
            <person name="Walter F."/>
            <person name="Albersmeier A."/>
            <person name="Kalinowski J."/>
            <person name="Ruckert C."/>
        </authorList>
    </citation>
    <scope>NUCLEOTIDE SEQUENCE</scope>
    <source>
        <strain evidence="7">VKM B-2484</strain>
    </source>
</reference>